<dbReference type="SUPFAM" id="SSF53474">
    <property type="entry name" value="alpha/beta-Hydrolases"/>
    <property type="match status" value="1"/>
</dbReference>
<dbReference type="EMBL" id="CCKQ01007632">
    <property type="protein sequence ID" value="CDW79037.1"/>
    <property type="molecule type" value="Genomic_DNA"/>
</dbReference>
<name>A0A078ABS0_STYLE</name>
<dbReference type="FunCoup" id="A0A078ABS0">
    <property type="interactions" value="25"/>
</dbReference>
<protein>
    <recommendedName>
        <fullName evidence="1">Serine aminopeptidase S33 domain-containing protein</fullName>
    </recommendedName>
</protein>
<dbReference type="InParanoid" id="A0A078ABS0"/>
<gene>
    <name evidence="2" type="primary">Contig17170.g18293</name>
    <name evidence="2" type="ORF">STYLEM_8022</name>
</gene>
<dbReference type="AlphaFoldDB" id="A0A078ABS0"/>
<feature type="domain" description="Serine aminopeptidase S33" evidence="1">
    <location>
        <begin position="61"/>
        <end position="293"/>
    </location>
</feature>
<accession>A0A078ABS0</accession>
<dbReference type="InterPro" id="IPR051044">
    <property type="entry name" value="MAG_DAG_Lipase"/>
</dbReference>
<dbReference type="Pfam" id="PF12146">
    <property type="entry name" value="Hydrolase_4"/>
    <property type="match status" value="1"/>
</dbReference>
<sequence>MVESSKRIDPSPDSHDGETYLSRYLKVQAEEFPVQNPINFTTRVNNTDVKLHSVEYPNEGELKGVVFFFLGYGGYCDFYGNQFKIFAQGGFRVFGFDRHGFGKSEGVRADTGPDLMGDQFRFVDQIVETFGLQDAKKFIFGTSMGGLICTRMIQIRPDYFSGAILNVPWFANHEANQIGYFKRMLLKAMSTVFRNRQIPHPNKSPEYDEFLTYVISNDPLYTGPIQFHMAEYGFSLQDQMNAQLDTIPNIPIFITVAENDWIVSNIRIFEISNILKNPKNKTVTYKNAAHALFYQDGFYQKVMSDILDWLLQVSQ</sequence>
<dbReference type="InterPro" id="IPR029058">
    <property type="entry name" value="AB_hydrolase_fold"/>
</dbReference>
<dbReference type="OMA" id="WIATHEK"/>
<dbReference type="InterPro" id="IPR022742">
    <property type="entry name" value="Hydrolase_4"/>
</dbReference>
<dbReference type="Gene3D" id="3.40.50.1820">
    <property type="entry name" value="alpha/beta hydrolase"/>
    <property type="match status" value="1"/>
</dbReference>
<keyword evidence="3" id="KW-1185">Reference proteome</keyword>
<evidence type="ECO:0000259" key="1">
    <source>
        <dbReference type="Pfam" id="PF12146"/>
    </source>
</evidence>
<dbReference type="Proteomes" id="UP000039865">
    <property type="component" value="Unassembled WGS sequence"/>
</dbReference>
<reference evidence="2 3" key="1">
    <citation type="submission" date="2014-06" db="EMBL/GenBank/DDBJ databases">
        <authorList>
            <person name="Swart Estienne"/>
        </authorList>
    </citation>
    <scope>NUCLEOTIDE SEQUENCE [LARGE SCALE GENOMIC DNA]</scope>
    <source>
        <strain evidence="2 3">130c</strain>
    </source>
</reference>
<proteinExistence type="predicted"/>
<dbReference type="OrthoDB" id="407812at2759"/>
<dbReference type="PANTHER" id="PTHR11614">
    <property type="entry name" value="PHOSPHOLIPASE-RELATED"/>
    <property type="match status" value="1"/>
</dbReference>
<organism evidence="2 3">
    <name type="scientific">Stylonychia lemnae</name>
    <name type="common">Ciliate</name>
    <dbReference type="NCBI Taxonomy" id="5949"/>
    <lineage>
        <taxon>Eukaryota</taxon>
        <taxon>Sar</taxon>
        <taxon>Alveolata</taxon>
        <taxon>Ciliophora</taxon>
        <taxon>Intramacronucleata</taxon>
        <taxon>Spirotrichea</taxon>
        <taxon>Stichotrichia</taxon>
        <taxon>Sporadotrichida</taxon>
        <taxon>Oxytrichidae</taxon>
        <taxon>Stylonychinae</taxon>
        <taxon>Stylonychia</taxon>
    </lineage>
</organism>
<evidence type="ECO:0000313" key="2">
    <source>
        <dbReference type="EMBL" id="CDW79037.1"/>
    </source>
</evidence>
<evidence type="ECO:0000313" key="3">
    <source>
        <dbReference type="Proteomes" id="UP000039865"/>
    </source>
</evidence>